<organism evidence="10 11">
    <name type="scientific">Micrococcus endophyticus</name>
    <dbReference type="NCBI Taxonomy" id="455343"/>
    <lineage>
        <taxon>Bacteria</taxon>
        <taxon>Bacillati</taxon>
        <taxon>Actinomycetota</taxon>
        <taxon>Actinomycetes</taxon>
        <taxon>Micrococcales</taxon>
        <taxon>Micrococcaceae</taxon>
        <taxon>Micrococcus</taxon>
    </lineage>
</organism>
<feature type="binding site" evidence="7">
    <location>
        <position position="232"/>
    </location>
    <ligand>
        <name>L-aspartate</name>
        <dbReference type="ChEBI" id="CHEBI:29991"/>
    </ligand>
</feature>
<evidence type="ECO:0000259" key="9">
    <source>
        <dbReference type="PROSITE" id="PS50862"/>
    </source>
</evidence>
<evidence type="ECO:0000313" key="11">
    <source>
        <dbReference type="Proteomes" id="UP000567246"/>
    </source>
</evidence>
<dbReference type="InterPro" id="IPR006195">
    <property type="entry name" value="aa-tRNA-synth_II"/>
</dbReference>
<feature type="compositionally biased region" description="Basic and acidic residues" evidence="8">
    <location>
        <begin position="600"/>
        <end position="621"/>
    </location>
</feature>
<evidence type="ECO:0000256" key="6">
    <source>
        <dbReference type="ARBA" id="ARBA00023146"/>
    </source>
</evidence>
<dbReference type="InterPro" id="IPR004365">
    <property type="entry name" value="NA-bd_OB_tRNA"/>
</dbReference>
<gene>
    <name evidence="7" type="primary">aspS</name>
    <name evidence="10" type="ORF">HDA33_000588</name>
</gene>
<evidence type="ECO:0000256" key="7">
    <source>
        <dbReference type="HAMAP-Rule" id="MF_00044"/>
    </source>
</evidence>
<dbReference type="InterPro" id="IPR004115">
    <property type="entry name" value="GAD-like_sf"/>
</dbReference>
<dbReference type="InterPro" id="IPR002312">
    <property type="entry name" value="Asp/Asn-tRNA-synth_IIb"/>
</dbReference>
<dbReference type="SUPFAM" id="SSF55261">
    <property type="entry name" value="GAD domain-like"/>
    <property type="match status" value="1"/>
</dbReference>
<evidence type="ECO:0000256" key="4">
    <source>
        <dbReference type="ARBA" id="ARBA00022840"/>
    </source>
</evidence>
<dbReference type="PROSITE" id="PS50862">
    <property type="entry name" value="AA_TRNA_LIGASE_II"/>
    <property type="match status" value="1"/>
</dbReference>
<keyword evidence="11" id="KW-1185">Reference proteome</keyword>
<dbReference type="GO" id="GO:0003676">
    <property type="term" value="F:nucleic acid binding"/>
    <property type="evidence" value="ECO:0007669"/>
    <property type="project" value="InterPro"/>
</dbReference>
<comment type="subcellular location">
    <subcellularLocation>
        <location evidence="7">Cytoplasm</location>
    </subcellularLocation>
</comment>
<evidence type="ECO:0000256" key="3">
    <source>
        <dbReference type="ARBA" id="ARBA00022741"/>
    </source>
</evidence>
<dbReference type="CDD" id="cd04317">
    <property type="entry name" value="EcAspRS_like_N"/>
    <property type="match status" value="1"/>
</dbReference>
<evidence type="ECO:0000256" key="5">
    <source>
        <dbReference type="ARBA" id="ARBA00022917"/>
    </source>
</evidence>
<keyword evidence="2 7" id="KW-0436">Ligase</keyword>
<keyword evidence="6 7" id="KW-0030">Aminoacyl-tRNA synthetase</keyword>
<accession>A0A7W9N090</accession>
<dbReference type="CDD" id="cd00777">
    <property type="entry name" value="AspRS_core"/>
    <property type="match status" value="1"/>
</dbReference>
<dbReference type="AlphaFoldDB" id="A0A7W9N090"/>
<dbReference type="GO" id="GO:0006422">
    <property type="term" value="P:aspartyl-tRNA aminoacylation"/>
    <property type="evidence" value="ECO:0007669"/>
    <property type="project" value="UniProtKB-UniRule"/>
</dbReference>
<dbReference type="Gene3D" id="2.40.50.140">
    <property type="entry name" value="Nucleic acid-binding proteins"/>
    <property type="match status" value="1"/>
</dbReference>
<feature type="binding site" evidence="7">
    <location>
        <position position="473"/>
    </location>
    <ligand>
        <name>L-aspartate</name>
        <dbReference type="ChEBI" id="CHEBI:29991"/>
    </ligand>
</feature>
<dbReference type="PANTHER" id="PTHR22594">
    <property type="entry name" value="ASPARTYL/LYSYL-TRNA SYNTHETASE"/>
    <property type="match status" value="1"/>
</dbReference>
<dbReference type="GO" id="GO:0005737">
    <property type="term" value="C:cytoplasm"/>
    <property type="evidence" value="ECO:0007669"/>
    <property type="project" value="UniProtKB-SubCell"/>
</dbReference>
<dbReference type="EC" id="6.1.1.23" evidence="7"/>
<name>A0A7W9N090_9MICC</name>
<protein>
    <recommendedName>
        <fullName evidence="7">Aspartate--tRNA(Asp/Asn) ligase</fullName>
        <ecNumber evidence="7">6.1.1.23</ecNumber>
    </recommendedName>
    <alternativeName>
        <fullName evidence="7">Aspartyl-tRNA synthetase</fullName>
        <shortName evidence="7">AspRS</shortName>
    </alternativeName>
    <alternativeName>
        <fullName evidence="7">Non-discriminating aspartyl-tRNA synthetase</fullName>
        <shortName evidence="7">ND-AspRS</shortName>
    </alternativeName>
</protein>
<evidence type="ECO:0000313" key="10">
    <source>
        <dbReference type="EMBL" id="MBB5848024.1"/>
    </source>
</evidence>
<dbReference type="InterPro" id="IPR012340">
    <property type="entry name" value="NA-bd_OB-fold"/>
</dbReference>
<feature type="binding site" evidence="7">
    <location>
        <begin position="559"/>
        <end position="562"/>
    </location>
    <ligand>
        <name>ATP</name>
        <dbReference type="ChEBI" id="CHEBI:30616"/>
    </ligand>
</feature>
<dbReference type="Pfam" id="PF01336">
    <property type="entry name" value="tRNA_anti-codon"/>
    <property type="match status" value="1"/>
</dbReference>
<feature type="binding site" evidence="7">
    <location>
        <position position="507"/>
    </location>
    <ligand>
        <name>ATP</name>
        <dbReference type="ChEBI" id="CHEBI:30616"/>
    </ligand>
</feature>
<dbReference type="InterPro" id="IPR004364">
    <property type="entry name" value="Aa-tRNA-synt_II"/>
</dbReference>
<dbReference type="PANTHER" id="PTHR22594:SF5">
    <property type="entry name" value="ASPARTATE--TRNA LIGASE, MITOCHONDRIAL"/>
    <property type="match status" value="1"/>
</dbReference>
<feature type="region of interest" description="Aspartate" evidence="7">
    <location>
        <begin position="210"/>
        <end position="213"/>
    </location>
</feature>
<dbReference type="InterPro" id="IPR004524">
    <property type="entry name" value="Asp-tRNA-ligase_1"/>
</dbReference>
<dbReference type="HAMAP" id="MF_00044">
    <property type="entry name" value="Asp_tRNA_synth_type1"/>
    <property type="match status" value="1"/>
</dbReference>
<dbReference type="SUPFAM" id="SSF50249">
    <property type="entry name" value="Nucleic acid-binding proteins"/>
    <property type="match status" value="1"/>
</dbReference>
<feature type="domain" description="Aminoacyl-transfer RNA synthetases class-II family profile" evidence="9">
    <location>
        <begin position="153"/>
        <end position="588"/>
    </location>
</feature>
<comment type="similarity">
    <text evidence="1 7">Belongs to the class-II aminoacyl-tRNA synthetase family. Type 1 subfamily.</text>
</comment>
<dbReference type="InterPro" id="IPR029351">
    <property type="entry name" value="GAD_dom"/>
</dbReference>
<dbReference type="InterPro" id="IPR045864">
    <property type="entry name" value="aa-tRNA-synth_II/BPL/LPL"/>
</dbReference>
<feature type="region of interest" description="Disordered" evidence="8">
    <location>
        <begin position="589"/>
        <end position="628"/>
    </location>
</feature>
<comment type="function">
    <text evidence="7">Aspartyl-tRNA synthetase with relaxed tRNA specificity since it is able to aspartylate not only its cognate tRNA(Asp) but also tRNA(Asn). Reaction proceeds in two steps: L-aspartate is first activated by ATP to form Asp-AMP and then transferred to the acceptor end of tRNA(Asp/Asn).</text>
</comment>
<dbReference type="GO" id="GO:0050560">
    <property type="term" value="F:aspartate-tRNA(Asn) ligase activity"/>
    <property type="evidence" value="ECO:0007669"/>
    <property type="project" value="UniProtKB-EC"/>
</dbReference>
<dbReference type="EMBL" id="JACHMW010000001">
    <property type="protein sequence ID" value="MBB5848024.1"/>
    <property type="molecule type" value="Genomic_DNA"/>
</dbReference>
<dbReference type="NCBIfam" id="NF001750">
    <property type="entry name" value="PRK00476.1"/>
    <property type="match status" value="1"/>
</dbReference>
<dbReference type="InterPro" id="IPR047090">
    <property type="entry name" value="AspRS_core"/>
</dbReference>
<feature type="binding site" evidence="7">
    <location>
        <position position="186"/>
    </location>
    <ligand>
        <name>L-aspartate</name>
        <dbReference type="ChEBI" id="CHEBI:29991"/>
    </ligand>
</feature>
<dbReference type="InterPro" id="IPR047089">
    <property type="entry name" value="Asp-tRNA-ligase_1_N"/>
</dbReference>
<keyword evidence="4 7" id="KW-0067">ATP-binding</keyword>
<feature type="binding site" evidence="7">
    <location>
        <position position="241"/>
    </location>
    <ligand>
        <name>ATP</name>
        <dbReference type="ChEBI" id="CHEBI:30616"/>
    </ligand>
</feature>
<dbReference type="GO" id="GO:0004815">
    <property type="term" value="F:aspartate-tRNA ligase activity"/>
    <property type="evidence" value="ECO:0007669"/>
    <property type="project" value="UniProtKB-UniRule"/>
</dbReference>
<dbReference type="Pfam" id="PF00152">
    <property type="entry name" value="tRNA-synt_2"/>
    <property type="match status" value="1"/>
</dbReference>
<feature type="binding site" evidence="7">
    <location>
        <begin position="232"/>
        <end position="234"/>
    </location>
    <ligand>
        <name>ATP</name>
        <dbReference type="ChEBI" id="CHEBI:30616"/>
    </ligand>
</feature>
<dbReference type="Gene3D" id="3.30.930.10">
    <property type="entry name" value="Bira Bifunctional Protein, Domain 2"/>
    <property type="match status" value="1"/>
</dbReference>
<keyword evidence="5 7" id="KW-0648">Protein biosynthesis</keyword>
<feature type="binding site" evidence="7">
    <location>
        <position position="514"/>
    </location>
    <ligand>
        <name>L-aspartate</name>
        <dbReference type="ChEBI" id="CHEBI:29991"/>
    </ligand>
</feature>
<keyword evidence="3 7" id="KW-0547">Nucleotide-binding</keyword>
<comment type="catalytic activity">
    <reaction evidence="7">
        <text>tRNA(Asx) + L-aspartate + ATP = L-aspartyl-tRNA(Asx) + AMP + diphosphate</text>
        <dbReference type="Rhea" id="RHEA:18349"/>
        <dbReference type="Rhea" id="RHEA-COMP:9710"/>
        <dbReference type="Rhea" id="RHEA-COMP:9711"/>
        <dbReference type="ChEBI" id="CHEBI:29991"/>
        <dbReference type="ChEBI" id="CHEBI:30616"/>
        <dbReference type="ChEBI" id="CHEBI:33019"/>
        <dbReference type="ChEBI" id="CHEBI:78442"/>
        <dbReference type="ChEBI" id="CHEBI:78516"/>
        <dbReference type="ChEBI" id="CHEBI:456215"/>
        <dbReference type="EC" id="6.1.1.23"/>
    </reaction>
</comment>
<dbReference type="NCBIfam" id="TIGR00459">
    <property type="entry name" value="aspS_bact"/>
    <property type="match status" value="1"/>
</dbReference>
<dbReference type="Proteomes" id="UP000567246">
    <property type="component" value="Unassembled WGS sequence"/>
</dbReference>
<feature type="site" description="Important for tRNA non-discrimination" evidence="7">
    <location>
        <position position="94"/>
    </location>
</feature>
<dbReference type="Pfam" id="PF02938">
    <property type="entry name" value="GAD"/>
    <property type="match status" value="1"/>
</dbReference>
<keyword evidence="7" id="KW-0963">Cytoplasm</keyword>
<dbReference type="SUPFAM" id="SSF55681">
    <property type="entry name" value="Class II aaRS and biotin synthetases"/>
    <property type="match status" value="1"/>
</dbReference>
<dbReference type="GO" id="GO:0005524">
    <property type="term" value="F:ATP binding"/>
    <property type="evidence" value="ECO:0007669"/>
    <property type="project" value="UniProtKB-UniRule"/>
</dbReference>
<comment type="subunit">
    <text evidence="7">Homodimer.</text>
</comment>
<feature type="site" description="Important for tRNA non-discrimination" evidence="7">
    <location>
        <position position="48"/>
    </location>
</feature>
<evidence type="ECO:0000256" key="2">
    <source>
        <dbReference type="ARBA" id="ARBA00022598"/>
    </source>
</evidence>
<evidence type="ECO:0000256" key="1">
    <source>
        <dbReference type="ARBA" id="ARBA00006303"/>
    </source>
</evidence>
<proteinExistence type="inferred from homology"/>
<reference evidence="10 11" key="1">
    <citation type="submission" date="2020-08" db="EMBL/GenBank/DDBJ databases">
        <title>Sequencing the genomes of 1000 actinobacteria strains.</title>
        <authorList>
            <person name="Klenk H.-P."/>
        </authorList>
    </citation>
    <scope>NUCLEOTIDE SEQUENCE [LARGE SCALE GENOMIC DNA]</scope>
    <source>
        <strain evidence="10 11">DSM 17945</strain>
    </source>
</reference>
<dbReference type="Gene3D" id="3.30.1360.30">
    <property type="entry name" value="GAD-like domain"/>
    <property type="match status" value="1"/>
</dbReference>
<comment type="caution">
    <text evidence="10">The sequence shown here is derived from an EMBL/GenBank/DDBJ whole genome shotgun (WGS) entry which is preliminary data.</text>
</comment>
<dbReference type="PRINTS" id="PR01042">
    <property type="entry name" value="TRNASYNTHASP"/>
</dbReference>
<sequence length="628" mass="68478">MNPTISSGRSPDGEDAFVLRTHQLGELNASLIGQTVTVTGWVARRRDHGGVAFVDLRDATGFAQVVVRDEADFDPLRNEWVLQVSGVVERRPEGNENPNLPSGEIELIAETVTVLNTAAALPFQVDEHVEVGEEARLRHRYLDLRRPEPSRIMRLRSEVNRTAREMLHGEGFTEVETPTLTRSTPEGARDFLVPARLAPGSWYALPQSPQLFKQLLQVGGIEKYYQIARCYRDEDFRADRQPEFTQLDIEASFVEQDDVIALGEKIVKAVWALVGVDVPTPIRRMTYAEAMEKYGSDKPDLRFGLELTDLTEYFKDTPFRVFQNEYVGAVVMPGGASQARRTLDAWQEWAKQRGAKGLAYVLIQEDGSLTGPVSKNISDEEKAGLAAAVGANPGDCVFFAAGKPKESRALLGAARVEIGRRCELFTDAGNGVEAKDADWAFVWVVDAPMFEPAADAVASGDVAVGSGAWTAVHHAFTSPKPEFADTFDTDPGSALAYAYDIVCNGNEIGGGSIRIHRQDMQERVFSVMGLSQEDAQEKFGFLLEGFKYGAPPHGGIAFGWDRVVALLAGTESIREVIAFPKTGGGFDPLTAAPAPITAQQRKEAGVDAKPEPKKAEGEKAEAAGQPQA</sequence>
<evidence type="ECO:0000256" key="8">
    <source>
        <dbReference type="SAM" id="MobiDB-lite"/>
    </source>
</evidence>